<keyword evidence="4 5" id="KW-0697">Rotamase</keyword>
<name>A0A0H2ZJM0_PSEAB</name>
<organism evidence="7 8">
    <name type="scientific">Pseudomonas aeruginosa (strain UCBPP-PA14)</name>
    <dbReference type="NCBI Taxonomy" id="208963"/>
    <lineage>
        <taxon>Bacteria</taxon>
        <taxon>Pseudomonadati</taxon>
        <taxon>Pseudomonadota</taxon>
        <taxon>Gammaproteobacteria</taxon>
        <taxon>Pseudomonadales</taxon>
        <taxon>Pseudomonadaceae</taxon>
        <taxon>Pseudomonas</taxon>
    </lineage>
</organism>
<evidence type="ECO:0000256" key="1">
    <source>
        <dbReference type="ARBA" id="ARBA00000971"/>
    </source>
</evidence>
<dbReference type="Proteomes" id="UP000000653">
    <property type="component" value="Chromosome"/>
</dbReference>
<dbReference type="PROSITE" id="PS50198">
    <property type="entry name" value="PPIC_PPIASE_2"/>
    <property type="match status" value="1"/>
</dbReference>
<dbReference type="BioCyc" id="PAER208963:G1G74-27-MONOMER"/>
<comment type="catalytic activity">
    <reaction evidence="1">
        <text>[protein]-peptidylproline (omega=180) = [protein]-peptidylproline (omega=0)</text>
        <dbReference type="Rhea" id="RHEA:16237"/>
        <dbReference type="Rhea" id="RHEA-COMP:10747"/>
        <dbReference type="Rhea" id="RHEA-COMP:10748"/>
        <dbReference type="ChEBI" id="CHEBI:83833"/>
        <dbReference type="ChEBI" id="CHEBI:83834"/>
        <dbReference type="EC" id="5.2.1.8"/>
    </reaction>
</comment>
<keyword evidence="5 7" id="KW-0413">Isomerase</keyword>
<dbReference type="InterPro" id="IPR050245">
    <property type="entry name" value="PrsA_foldase"/>
</dbReference>
<evidence type="ECO:0000313" key="7">
    <source>
        <dbReference type="EMBL" id="ABJ14983.1"/>
    </source>
</evidence>
<protein>
    <recommendedName>
        <fullName evidence="3">peptidylprolyl isomerase</fullName>
        <ecNumber evidence="3">5.2.1.8</ecNumber>
    </recommendedName>
</protein>
<evidence type="ECO:0000313" key="8">
    <source>
        <dbReference type="Proteomes" id="UP000000653"/>
    </source>
</evidence>
<comment type="similarity">
    <text evidence="2">Belongs to the PpiC/parvulin rotamase family.</text>
</comment>
<evidence type="ECO:0000256" key="5">
    <source>
        <dbReference type="PROSITE-ProRule" id="PRU00278"/>
    </source>
</evidence>
<dbReference type="Pfam" id="PF13145">
    <property type="entry name" value="Rotamase_2"/>
    <property type="match status" value="1"/>
</dbReference>
<dbReference type="PANTHER" id="PTHR47245">
    <property type="entry name" value="PEPTIDYLPROLYL ISOMERASE"/>
    <property type="match status" value="1"/>
</dbReference>
<reference evidence="7 8" key="1">
    <citation type="journal article" date="2006" name="Genome Biol.">
        <title>Genomic analysis reveals that Pseudomonas aeruginosa virulence is combinatorial.</title>
        <authorList>
            <person name="Lee D.G."/>
            <person name="Urbach J.M."/>
            <person name="Wu G."/>
            <person name="Liberati N.T."/>
            <person name="Feinbaum R.L."/>
            <person name="Miyata S."/>
            <person name="Diggins L.T."/>
            <person name="He J."/>
            <person name="Saucier M."/>
            <person name="Deziel E."/>
            <person name="Friedman L."/>
            <person name="Li L."/>
            <person name="Grills G."/>
            <person name="Montgomery K."/>
            <person name="Kucherlapati R."/>
            <person name="Rahme L.G."/>
            <person name="Ausubel F.M."/>
        </authorList>
    </citation>
    <scope>NUCLEOTIDE SEQUENCE [LARGE SCALE GENOMIC DNA]</scope>
    <source>
        <strain evidence="7 8">UCBPP-PA14</strain>
    </source>
</reference>
<feature type="domain" description="PpiC" evidence="6">
    <location>
        <begin position="290"/>
        <end position="382"/>
    </location>
</feature>
<proteinExistence type="inferred from homology"/>
<gene>
    <name evidence="7" type="ordered locus">PA14_00310</name>
</gene>
<dbReference type="EMBL" id="CP000438">
    <property type="protein sequence ID" value="ABJ14983.1"/>
    <property type="molecule type" value="Genomic_DNA"/>
</dbReference>
<dbReference type="RefSeq" id="WP_003142206.1">
    <property type="nucleotide sequence ID" value="NC_008463.1"/>
</dbReference>
<dbReference type="EC" id="5.2.1.8" evidence="3"/>
<dbReference type="Gene3D" id="3.10.50.40">
    <property type="match status" value="1"/>
</dbReference>
<dbReference type="PANTHER" id="PTHR47245:SF2">
    <property type="entry name" value="PEPTIDYL-PROLYL CIS-TRANS ISOMERASE HP_0175-RELATED"/>
    <property type="match status" value="1"/>
</dbReference>
<evidence type="ECO:0000259" key="6">
    <source>
        <dbReference type="PROSITE" id="PS50198"/>
    </source>
</evidence>
<evidence type="ECO:0000256" key="4">
    <source>
        <dbReference type="ARBA" id="ARBA00023110"/>
    </source>
</evidence>
<evidence type="ECO:0000256" key="2">
    <source>
        <dbReference type="ARBA" id="ARBA00007656"/>
    </source>
</evidence>
<dbReference type="InterPro" id="IPR000297">
    <property type="entry name" value="PPIase_PpiC"/>
</dbReference>
<accession>A0A0H2ZJM0</accession>
<evidence type="ECO:0000256" key="3">
    <source>
        <dbReference type="ARBA" id="ARBA00013194"/>
    </source>
</evidence>
<dbReference type="SUPFAM" id="SSF54534">
    <property type="entry name" value="FKBP-like"/>
    <property type="match status" value="1"/>
</dbReference>
<sequence>MHRLLSDRARGWRRALCGVAFGLLAWSAHGVPAKAPQDLRIDGEVLPGKSVDLLEQALSRVKFNTDPQQLRRGLVENRLLARAVEDQLTAQSRADLDASVEIEAGNLLEQVYGRRYREDLGPYLRQPRALSAERLREVLAPRSRGLVENSLLLDETQRREAAGVELIGWQFPGQPAQVLDLLSLYEGDNVQGQVELQQGNLAYLARQVQTRIRRDYLWYRLARDGFGPAERQGVRTLVRDKLVRHRYLHQIGLYSDFHHESDALRELAGKVSDKDAEAYYRRNLERYRNVAQVQAAHIRLADQASADKVYAELRNGLAFDEAVRRYSLADDRDRDPPGDLGLIRPQDGRLDLLRKTALIQKADTVSQPMRIDGAFEIVRVRSREDRQLPLDDRSVRFEVNQAVAREQLAAQFETRLRNLLAGARVEGL</sequence>
<dbReference type="InterPro" id="IPR046357">
    <property type="entry name" value="PPIase_dom_sf"/>
</dbReference>
<dbReference type="HOGENOM" id="CLU_640699_0_0_6"/>
<dbReference type="KEGG" id="pau:PA14_00310"/>
<dbReference type="AlphaFoldDB" id="A0A0H2ZJM0"/>
<dbReference type="GO" id="GO:0003755">
    <property type="term" value="F:peptidyl-prolyl cis-trans isomerase activity"/>
    <property type="evidence" value="ECO:0007669"/>
    <property type="project" value="UniProtKB-KW"/>
</dbReference>